<accession>A0ACC1IYD8</accession>
<evidence type="ECO:0000313" key="1">
    <source>
        <dbReference type="EMBL" id="KAJ1930098.1"/>
    </source>
</evidence>
<evidence type="ECO:0000313" key="2">
    <source>
        <dbReference type="Proteomes" id="UP001150603"/>
    </source>
</evidence>
<dbReference type="EMBL" id="JANBPW010006436">
    <property type="protein sequence ID" value="KAJ1930098.1"/>
    <property type="molecule type" value="Genomic_DNA"/>
</dbReference>
<gene>
    <name evidence="1" type="primary">SFB3_2</name>
    <name evidence="1" type="ORF">FBU59_006987</name>
</gene>
<reference evidence="1" key="1">
    <citation type="submission" date="2022-07" db="EMBL/GenBank/DDBJ databases">
        <title>Phylogenomic reconstructions and comparative analyses of Kickxellomycotina fungi.</title>
        <authorList>
            <person name="Reynolds N.K."/>
            <person name="Stajich J.E."/>
            <person name="Barry K."/>
            <person name="Grigoriev I.V."/>
            <person name="Crous P."/>
            <person name="Smith M.E."/>
        </authorList>
    </citation>
    <scope>NUCLEOTIDE SEQUENCE</scope>
    <source>
        <strain evidence="1">NRRL 5244</strain>
    </source>
</reference>
<protein>
    <submittedName>
        <fullName evidence="1">COPII coat Sec23p-Sfb3p heterodimer component</fullName>
    </submittedName>
</protein>
<keyword evidence="2" id="KW-1185">Reference proteome</keyword>
<organism evidence="1 2">
    <name type="scientific">Linderina macrospora</name>
    <dbReference type="NCBI Taxonomy" id="4868"/>
    <lineage>
        <taxon>Eukaryota</taxon>
        <taxon>Fungi</taxon>
        <taxon>Fungi incertae sedis</taxon>
        <taxon>Zoopagomycota</taxon>
        <taxon>Kickxellomycotina</taxon>
        <taxon>Kickxellomycetes</taxon>
        <taxon>Kickxellales</taxon>
        <taxon>Kickxellaceae</taxon>
        <taxon>Linderina</taxon>
    </lineage>
</organism>
<name>A0ACC1IYD8_9FUNG</name>
<dbReference type="Proteomes" id="UP001150603">
    <property type="component" value="Unassembled WGS sequence"/>
</dbReference>
<feature type="non-terminal residue" evidence="1">
    <location>
        <position position="1"/>
    </location>
</feature>
<proteinExistence type="predicted"/>
<sequence>YDGKLDEKQDVYFQVALLYTTSDGQRRIRVHNLAIPCTTLIGNMFRHSEVDASMNLVAKMAVADAMNTPLKQIRDKLTDRTVQILTAYRRNCASGSSPGQLILPESYKLSPLYTLALIKSPALRGGADVPIDQRVYHMNLLRQFSVTKSMDYFYPRVAPVHSLEGAEGTVDEKTGLVTLPHLARASYTVLDPTGAYLIVNKGSSLFLWLGRQVPPTFVQEALGAPSVEQVDVQSHRLPELDTSLNQKIRAIARQLVPGRADYVGVQIVRQGLDQSEVVLASQLVEDRNNDNMTYVDFVCAVHRQIQLEIRPKGPLEPKWSYN</sequence>
<comment type="caution">
    <text evidence="1">The sequence shown here is derived from an EMBL/GenBank/DDBJ whole genome shotgun (WGS) entry which is preliminary data.</text>
</comment>